<evidence type="ECO:0000256" key="7">
    <source>
        <dbReference type="SAM" id="MobiDB-lite"/>
    </source>
</evidence>
<evidence type="ECO:0000256" key="5">
    <source>
        <dbReference type="ARBA" id="ARBA00023237"/>
    </source>
</evidence>
<evidence type="ECO:0000313" key="8">
    <source>
        <dbReference type="EMBL" id="MDR7380112.1"/>
    </source>
</evidence>
<accession>A0ABU2CFI9</accession>
<dbReference type="EMBL" id="JAVDXT010000006">
    <property type="protein sequence ID" value="MDR7380112.1"/>
    <property type="molecule type" value="Genomic_DNA"/>
</dbReference>
<evidence type="ECO:0000313" key="9">
    <source>
        <dbReference type="Proteomes" id="UP001180487"/>
    </source>
</evidence>
<evidence type="ECO:0000256" key="6">
    <source>
        <dbReference type="ARBA" id="ARBA00023288"/>
    </source>
</evidence>
<name>A0ABU2CFI9_9BURK</name>
<evidence type="ECO:0000256" key="3">
    <source>
        <dbReference type="ARBA" id="ARBA00023136"/>
    </source>
</evidence>
<comment type="subcellular location">
    <subcellularLocation>
        <location evidence="1">Cell outer membrane</location>
        <topology evidence="1">Lipid-anchor</topology>
    </subcellularLocation>
</comment>
<reference evidence="8 9" key="1">
    <citation type="submission" date="2023-07" db="EMBL/GenBank/DDBJ databases">
        <title>Sorghum-associated microbial communities from plants grown in Nebraska, USA.</title>
        <authorList>
            <person name="Schachtman D."/>
        </authorList>
    </citation>
    <scope>NUCLEOTIDE SEQUENCE [LARGE SCALE GENOMIC DNA]</scope>
    <source>
        <strain evidence="8 9">BE313</strain>
    </source>
</reference>
<keyword evidence="9" id="KW-1185">Reference proteome</keyword>
<keyword evidence="2" id="KW-0732">Signal</keyword>
<gene>
    <name evidence="8" type="ORF">J2X19_004814</name>
</gene>
<dbReference type="Proteomes" id="UP001180487">
    <property type="component" value="Unassembled WGS sequence"/>
</dbReference>
<sequence length="45" mass="4528">MVVLAGCGQKGDLYHPSEAAAARRATLPQTLTPEALKPAAPASAP</sequence>
<keyword evidence="5" id="KW-0998">Cell outer membrane</keyword>
<protein>
    <submittedName>
        <fullName evidence="8">Small lipoprotein YifL</fullName>
    </submittedName>
</protein>
<dbReference type="InterPro" id="IPR032831">
    <property type="entry name" value="LptM_cons"/>
</dbReference>
<dbReference type="NCBIfam" id="NF047847">
    <property type="entry name" value="SS_mature_LptM"/>
    <property type="match status" value="1"/>
</dbReference>
<keyword evidence="3" id="KW-0472">Membrane</keyword>
<keyword evidence="6 8" id="KW-0449">Lipoprotein</keyword>
<organism evidence="8 9">
    <name type="scientific">Rhodoferax ferrireducens</name>
    <dbReference type="NCBI Taxonomy" id="192843"/>
    <lineage>
        <taxon>Bacteria</taxon>
        <taxon>Pseudomonadati</taxon>
        <taxon>Pseudomonadota</taxon>
        <taxon>Betaproteobacteria</taxon>
        <taxon>Burkholderiales</taxon>
        <taxon>Comamonadaceae</taxon>
        <taxon>Rhodoferax</taxon>
    </lineage>
</organism>
<comment type="caution">
    <text evidence="8">The sequence shown here is derived from an EMBL/GenBank/DDBJ whole genome shotgun (WGS) entry which is preliminary data.</text>
</comment>
<proteinExistence type="predicted"/>
<keyword evidence="4" id="KW-0564">Palmitate</keyword>
<evidence type="ECO:0000256" key="2">
    <source>
        <dbReference type="ARBA" id="ARBA00022729"/>
    </source>
</evidence>
<evidence type="ECO:0000256" key="1">
    <source>
        <dbReference type="ARBA" id="ARBA00004459"/>
    </source>
</evidence>
<evidence type="ECO:0000256" key="4">
    <source>
        <dbReference type="ARBA" id="ARBA00023139"/>
    </source>
</evidence>
<dbReference type="Pfam" id="PF13627">
    <property type="entry name" value="LptM_cons"/>
    <property type="match status" value="1"/>
</dbReference>
<feature type="region of interest" description="Disordered" evidence="7">
    <location>
        <begin position="24"/>
        <end position="45"/>
    </location>
</feature>